<sequence length="561" mass="62176">MDSVLSLNFQDAREPGSIRELPGRILRKANVDRYIQYLGQWSTKDASKINSILSIARAEVEKGKERFGKVMKFSGGPGKSDLAVNDKEIAIVTTAAPPWLTGSAINPALRAAYLAQKLPSGSHVTLIAPWLQSKEQTIVFPQGITVNSPDEHVQYIHDWLLHTTNGEIGPGILNNLEIRLYPGRYSHDKHSILPLGDLTDYVQKQARMVVLEEPEHLTWYHHGRAWKKMFPWVVGVAHTNYIEYARREPGGGVLAFLLERVNQICCKAYCDRVVKLSPAVQQLPRQSVCNINGVGAKFLRIGDQKAAASRPRRSAFKKGCYYLAKMQWGKGYTELLDLMAQDAIGGGGISVDAYGSGDDSVAIVAKAQEEKLSIQFNGHQEGQGRYEHTDTALQEYKVFLNPSISDVLATTTAEALAMGKFVVAPDHACNTFFQDFPNFLSYKDAEGFRAQVQKALHAEPAPLSPELRHRLTWEAATDRFLVEVTRGAPEQSRLLPGLQEEQGKPFESTRGHVDGLIANVHHAIATVPGARAVAGAGPVTWQNNVQNMQVKHDVRAFRRHH</sequence>
<comment type="caution">
    <text evidence="8">The sequence shown here is derived from an EMBL/GenBank/DDBJ whole genome shotgun (WGS) entry which is preliminary data.</text>
</comment>
<dbReference type="CDD" id="cd01635">
    <property type="entry name" value="Glycosyltransferase_GTB-type"/>
    <property type="match status" value="1"/>
</dbReference>
<evidence type="ECO:0000256" key="3">
    <source>
        <dbReference type="ARBA" id="ARBA00009481"/>
    </source>
</evidence>
<dbReference type="InterPro" id="IPR044525">
    <property type="entry name" value="DGDG1/2"/>
</dbReference>
<keyword evidence="6" id="KW-0808">Transferase</keyword>
<organism evidence="8 9">
    <name type="scientific">Cymbomonas tetramitiformis</name>
    <dbReference type="NCBI Taxonomy" id="36881"/>
    <lineage>
        <taxon>Eukaryota</taxon>
        <taxon>Viridiplantae</taxon>
        <taxon>Chlorophyta</taxon>
        <taxon>Pyramimonadophyceae</taxon>
        <taxon>Pyramimonadales</taxon>
        <taxon>Pyramimonadaceae</taxon>
        <taxon>Cymbomonas</taxon>
    </lineage>
</organism>
<keyword evidence="4" id="KW-0150">Chloroplast</keyword>
<keyword evidence="5" id="KW-0934">Plastid</keyword>
<dbReference type="PANTHER" id="PTHR46132:SF1">
    <property type="entry name" value="DIGALACTOSYLDIACYLGLYCEROL SYNTHASE 2, CHLOROPLASTIC"/>
    <property type="match status" value="1"/>
</dbReference>
<evidence type="ECO:0000256" key="2">
    <source>
        <dbReference type="ARBA" id="ARBA00004370"/>
    </source>
</evidence>
<dbReference type="GO" id="GO:0019375">
    <property type="term" value="P:galactolipid biosynthetic process"/>
    <property type="evidence" value="ECO:0007669"/>
    <property type="project" value="TreeGrafter"/>
</dbReference>
<comment type="similarity">
    <text evidence="3">Belongs to the glycosyltransferase group 1 family. Glycosyltransferase 4 subfamily.</text>
</comment>
<evidence type="ECO:0000256" key="4">
    <source>
        <dbReference type="ARBA" id="ARBA00022528"/>
    </source>
</evidence>
<dbReference type="EMBL" id="LGRX02010949">
    <property type="protein sequence ID" value="KAK3269443.1"/>
    <property type="molecule type" value="Genomic_DNA"/>
</dbReference>
<evidence type="ECO:0000313" key="9">
    <source>
        <dbReference type="Proteomes" id="UP001190700"/>
    </source>
</evidence>
<evidence type="ECO:0000256" key="7">
    <source>
        <dbReference type="ARBA" id="ARBA00023136"/>
    </source>
</evidence>
<gene>
    <name evidence="8" type="ORF">CYMTET_22118</name>
</gene>
<dbReference type="GO" id="GO:0009707">
    <property type="term" value="C:chloroplast outer membrane"/>
    <property type="evidence" value="ECO:0007669"/>
    <property type="project" value="TreeGrafter"/>
</dbReference>
<evidence type="ECO:0000256" key="1">
    <source>
        <dbReference type="ARBA" id="ARBA00004229"/>
    </source>
</evidence>
<dbReference type="Gene3D" id="3.40.50.2000">
    <property type="entry name" value="Glycogen Phosphorylase B"/>
    <property type="match status" value="1"/>
</dbReference>
<dbReference type="PANTHER" id="PTHR46132">
    <property type="entry name" value="DIGALACTOSYLDIACYLGLYCEROL SYNTHASE 2, CHLOROPLASTIC"/>
    <property type="match status" value="1"/>
</dbReference>
<keyword evidence="9" id="KW-1185">Reference proteome</keyword>
<accession>A0AAE0G0R5</accession>
<evidence type="ECO:0000256" key="5">
    <source>
        <dbReference type="ARBA" id="ARBA00022640"/>
    </source>
</evidence>
<keyword evidence="7" id="KW-0472">Membrane</keyword>
<dbReference type="GO" id="GO:0046481">
    <property type="term" value="F:digalactosyldiacylglycerol synthase activity"/>
    <property type="evidence" value="ECO:0007669"/>
    <property type="project" value="InterPro"/>
</dbReference>
<reference evidence="8 9" key="1">
    <citation type="journal article" date="2015" name="Genome Biol. Evol.">
        <title>Comparative Genomics of a Bacterivorous Green Alga Reveals Evolutionary Causalities and Consequences of Phago-Mixotrophic Mode of Nutrition.</title>
        <authorList>
            <person name="Burns J.A."/>
            <person name="Paasch A."/>
            <person name="Narechania A."/>
            <person name="Kim E."/>
        </authorList>
    </citation>
    <scope>NUCLEOTIDE SEQUENCE [LARGE SCALE GENOMIC DNA]</scope>
    <source>
        <strain evidence="8 9">PLY_AMNH</strain>
    </source>
</reference>
<evidence type="ECO:0000256" key="6">
    <source>
        <dbReference type="ARBA" id="ARBA00022679"/>
    </source>
</evidence>
<comment type="subcellular location">
    <subcellularLocation>
        <location evidence="2">Membrane</location>
    </subcellularLocation>
    <subcellularLocation>
        <location evidence="1">Plastid</location>
        <location evidence="1">Chloroplast</location>
    </subcellularLocation>
</comment>
<evidence type="ECO:0008006" key="10">
    <source>
        <dbReference type="Google" id="ProtNLM"/>
    </source>
</evidence>
<evidence type="ECO:0000313" key="8">
    <source>
        <dbReference type="EMBL" id="KAK3269443.1"/>
    </source>
</evidence>
<dbReference type="SUPFAM" id="SSF53756">
    <property type="entry name" value="UDP-Glycosyltransferase/glycogen phosphorylase"/>
    <property type="match status" value="1"/>
</dbReference>
<dbReference type="AlphaFoldDB" id="A0AAE0G0R5"/>
<dbReference type="Proteomes" id="UP001190700">
    <property type="component" value="Unassembled WGS sequence"/>
</dbReference>
<proteinExistence type="inferred from homology"/>
<name>A0AAE0G0R5_9CHLO</name>
<protein>
    <recommendedName>
        <fullName evidence="10">Digalactosyldiacylglycerol synthase</fullName>
    </recommendedName>
</protein>